<reference evidence="7 8" key="1">
    <citation type="submission" date="2020-06" db="EMBL/GenBank/DDBJ databases">
        <title>Methanofollis fontis sp. nov., a methanogen isolated from marine sediments near a cold seep at Four-Way Closure Ridge offshore southwestern Taiwan.</title>
        <authorList>
            <person name="Chen S.-C."/>
            <person name="Teng N.-H."/>
            <person name="Lin Y.-S."/>
            <person name="Lai M.-C."/>
            <person name="Chen H.-H."/>
            <person name="Wang C.-C."/>
        </authorList>
    </citation>
    <scope>NUCLEOTIDE SEQUENCE [LARGE SCALE GENOMIC DNA]</scope>
    <source>
        <strain evidence="7 8">DSM 2702</strain>
    </source>
</reference>
<accession>A0A7K4HM69</accession>
<dbReference type="RefSeq" id="WP_176787972.1">
    <property type="nucleotide sequence ID" value="NZ_JABXWR010000001.1"/>
</dbReference>
<evidence type="ECO:0000313" key="7">
    <source>
        <dbReference type="EMBL" id="NVO66262.1"/>
    </source>
</evidence>
<evidence type="ECO:0000256" key="5">
    <source>
        <dbReference type="ARBA" id="ARBA00022833"/>
    </source>
</evidence>
<sequence>MGVTIIWDHQVPAGLRLPVGRRIETVLRLPVTLVDADVLINGFHPERNQYDAAAILERVLFMKGRMGCQGPALLVVTHDLYAGGCDFVFGLARPQTGCAVISIARLDNAFYRRKDDFDDLADRAGKEGAHEIGHLLGLEHCTNPECVMFKPATLAELDRKKLTLCPSCRAALAAVFR</sequence>
<dbReference type="SUPFAM" id="SSF55486">
    <property type="entry name" value="Metalloproteases ('zincins'), catalytic domain"/>
    <property type="match status" value="1"/>
</dbReference>
<dbReference type="Proteomes" id="UP000570823">
    <property type="component" value="Unassembled WGS sequence"/>
</dbReference>
<dbReference type="InterPro" id="IPR024079">
    <property type="entry name" value="MetalloPept_cat_dom_sf"/>
</dbReference>
<dbReference type="Pfam" id="PF07998">
    <property type="entry name" value="Peptidase_M54"/>
    <property type="match status" value="1"/>
</dbReference>
<dbReference type="InterPro" id="IPR012962">
    <property type="entry name" value="Pept_M54_archaemetzincn"/>
</dbReference>
<dbReference type="PANTHER" id="PTHR15910:SF1">
    <property type="entry name" value="ARCHAEMETZINCIN-2"/>
    <property type="match status" value="1"/>
</dbReference>
<evidence type="ECO:0000256" key="2">
    <source>
        <dbReference type="ARBA" id="ARBA00022670"/>
    </source>
</evidence>
<dbReference type="PANTHER" id="PTHR15910">
    <property type="entry name" value="ARCHAEMETZINCIN"/>
    <property type="match status" value="1"/>
</dbReference>
<dbReference type="CDD" id="cd11375">
    <property type="entry name" value="Peptidase_M54"/>
    <property type="match status" value="1"/>
</dbReference>
<evidence type="ECO:0000313" key="8">
    <source>
        <dbReference type="Proteomes" id="UP000570823"/>
    </source>
</evidence>
<dbReference type="Gene3D" id="3.40.390.10">
    <property type="entry name" value="Collagenase (Catalytic Domain)"/>
    <property type="match status" value="1"/>
</dbReference>
<comment type="caution">
    <text evidence="7">The sequence shown here is derived from an EMBL/GenBank/DDBJ whole genome shotgun (WGS) entry which is preliminary data.</text>
</comment>
<protein>
    <submittedName>
        <fullName evidence="7">Archaemetzincin family Zn-dependent metalloprotease</fullName>
    </submittedName>
</protein>
<dbReference type="NCBIfam" id="NF033823">
    <property type="entry name" value="archmetzin"/>
    <property type="match status" value="1"/>
</dbReference>
<dbReference type="AlphaFoldDB" id="A0A7K4HM69"/>
<dbReference type="GO" id="GO:0008270">
    <property type="term" value="F:zinc ion binding"/>
    <property type="evidence" value="ECO:0007669"/>
    <property type="project" value="InterPro"/>
</dbReference>
<evidence type="ECO:0000256" key="3">
    <source>
        <dbReference type="ARBA" id="ARBA00022723"/>
    </source>
</evidence>
<name>A0A7K4HM69_9EURY</name>
<comment type="cofactor">
    <cofactor evidence="1">
        <name>Zn(2+)</name>
        <dbReference type="ChEBI" id="CHEBI:29105"/>
    </cofactor>
</comment>
<gene>
    <name evidence="7" type="ORF">HWN36_02805</name>
</gene>
<keyword evidence="8" id="KW-1185">Reference proteome</keyword>
<proteinExistence type="predicted"/>
<keyword evidence="2 7" id="KW-0645">Protease</keyword>
<keyword evidence="5" id="KW-0862">Zinc</keyword>
<keyword evidence="4" id="KW-0378">Hydrolase</keyword>
<dbReference type="GO" id="GO:0008237">
    <property type="term" value="F:metallopeptidase activity"/>
    <property type="evidence" value="ECO:0007669"/>
    <property type="project" value="UniProtKB-KW"/>
</dbReference>
<organism evidence="7 8">
    <name type="scientific">Methanofollis tationis</name>
    <dbReference type="NCBI Taxonomy" id="81417"/>
    <lineage>
        <taxon>Archaea</taxon>
        <taxon>Methanobacteriati</taxon>
        <taxon>Methanobacteriota</taxon>
        <taxon>Stenosarchaea group</taxon>
        <taxon>Methanomicrobia</taxon>
        <taxon>Methanomicrobiales</taxon>
        <taxon>Methanomicrobiaceae</taxon>
        <taxon>Methanofollis</taxon>
    </lineage>
</organism>
<dbReference type="EMBL" id="JABXWR010000001">
    <property type="protein sequence ID" value="NVO66262.1"/>
    <property type="molecule type" value="Genomic_DNA"/>
</dbReference>
<keyword evidence="3" id="KW-0479">Metal-binding</keyword>
<keyword evidence="6 7" id="KW-0482">Metalloprotease</keyword>
<dbReference type="GO" id="GO:0006508">
    <property type="term" value="P:proteolysis"/>
    <property type="evidence" value="ECO:0007669"/>
    <property type="project" value="UniProtKB-KW"/>
</dbReference>
<evidence type="ECO:0000256" key="4">
    <source>
        <dbReference type="ARBA" id="ARBA00022801"/>
    </source>
</evidence>
<evidence type="ECO:0000256" key="1">
    <source>
        <dbReference type="ARBA" id="ARBA00001947"/>
    </source>
</evidence>
<dbReference type="InterPro" id="IPR012091">
    <property type="entry name" value="Pept_M54_archaemetzncn_arc/bac"/>
</dbReference>
<evidence type="ECO:0000256" key="6">
    <source>
        <dbReference type="ARBA" id="ARBA00023049"/>
    </source>
</evidence>
<dbReference type="OrthoDB" id="50281at2157"/>